<name>A0A1I3YW47_9GAMM</name>
<dbReference type="EMBL" id="FOSH01000009">
    <property type="protein sequence ID" value="SFK36077.1"/>
    <property type="molecule type" value="Genomic_DNA"/>
</dbReference>
<keyword evidence="1" id="KW-0472">Membrane</keyword>
<reference evidence="3" key="1">
    <citation type="submission" date="2016-10" db="EMBL/GenBank/DDBJ databases">
        <authorList>
            <person name="Varghese N."/>
            <person name="Submissions S."/>
        </authorList>
    </citation>
    <scope>NUCLEOTIDE SEQUENCE [LARGE SCALE GENOMIC DNA]</scope>
    <source>
        <strain evidence="3">DSM 11578</strain>
    </source>
</reference>
<evidence type="ECO:0000313" key="3">
    <source>
        <dbReference type="Proteomes" id="UP000198924"/>
    </source>
</evidence>
<gene>
    <name evidence="2" type="ORF">SAMN04488079_10921</name>
</gene>
<feature type="transmembrane region" description="Helical" evidence="1">
    <location>
        <begin position="72"/>
        <end position="91"/>
    </location>
</feature>
<organism evidence="2 3">
    <name type="scientific">Methylophaga sulfidovorans</name>
    <dbReference type="NCBI Taxonomy" id="45496"/>
    <lineage>
        <taxon>Bacteria</taxon>
        <taxon>Pseudomonadati</taxon>
        <taxon>Pseudomonadota</taxon>
        <taxon>Gammaproteobacteria</taxon>
        <taxon>Thiotrichales</taxon>
        <taxon>Piscirickettsiaceae</taxon>
        <taxon>Methylophaga</taxon>
    </lineage>
</organism>
<feature type="transmembrane region" description="Helical" evidence="1">
    <location>
        <begin position="51"/>
        <end position="67"/>
    </location>
</feature>
<keyword evidence="1" id="KW-1133">Transmembrane helix</keyword>
<dbReference type="AlphaFoldDB" id="A0A1I3YW47"/>
<feature type="transmembrane region" description="Helical" evidence="1">
    <location>
        <begin position="7"/>
        <end position="31"/>
    </location>
</feature>
<evidence type="ECO:0000256" key="1">
    <source>
        <dbReference type="SAM" id="Phobius"/>
    </source>
</evidence>
<feature type="transmembrane region" description="Helical" evidence="1">
    <location>
        <begin position="136"/>
        <end position="156"/>
    </location>
</feature>
<dbReference type="OrthoDB" id="9822678at2"/>
<sequence length="231" mass="26319">MEKFEGLLKLAATAVALLVPCILLTGFSYHIGHIFTFGLSHELINKDMSDVLVESWYIGILGAGWLLSKWPFLLGVFLFYVLFVLAVFFFLRHARENGKDWIFEEITKENQGRKILGITQWHWCLLSEMIGTISSWIAYPILIISLIVSLLGGAYLRGQYDAEKQMEIYTNAGCQSEEKVGRCTYLLDTTKNNQVIAKGILISANDKKVALYNNKVEVWPLLDSYLIRKDK</sequence>
<keyword evidence="1" id="KW-0812">Transmembrane</keyword>
<accession>A0A1I3YW47</accession>
<evidence type="ECO:0000313" key="2">
    <source>
        <dbReference type="EMBL" id="SFK36077.1"/>
    </source>
</evidence>
<proteinExistence type="predicted"/>
<protein>
    <submittedName>
        <fullName evidence="2">Uncharacterized protein</fullName>
    </submittedName>
</protein>
<dbReference type="Proteomes" id="UP000198924">
    <property type="component" value="Unassembled WGS sequence"/>
</dbReference>
<keyword evidence="3" id="KW-1185">Reference proteome</keyword>
<dbReference type="RefSeq" id="WP_091713664.1">
    <property type="nucleotide sequence ID" value="NZ_FOSH01000009.1"/>
</dbReference>